<reference evidence="3" key="1">
    <citation type="submission" date="2012-11" db="EMBL/GenBank/DDBJ databases">
        <authorList>
            <person name="Lucero-Rivera Y.E."/>
            <person name="Tovar-Ramirez D."/>
        </authorList>
    </citation>
    <scope>NUCLEOTIDE SEQUENCE [LARGE SCALE GENOMIC DNA]</scope>
    <source>
        <strain evidence="3">Araruama</strain>
    </source>
</reference>
<dbReference type="EMBL" id="ATBP01000729">
    <property type="protein sequence ID" value="ETR69129.1"/>
    <property type="molecule type" value="Genomic_DNA"/>
</dbReference>
<dbReference type="SUPFAM" id="SSF53300">
    <property type="entry name" value="vWA-like"/>
    <property type="match status" value="1"/>
</dbReference>
<dbReference type="InterPro" id="IPR036465">
    <property type="entry name" value="vWFA_dom_sf"/>
</dbReference>
<gene>
    <name evidence="2" type="ORF">OMM_09865</name>
</gene>
<dbReference type="InterPro" id="IPR002881">
    <property type="entry name" value="DUF58"/>
</dbReference>
<name>A0A1V1P2L2_9BACT</name>
<dbReference type="Gene3D" id="3.40.50.410">
    <property type="entry name" value="von Willebrand factor, type A domain"/>
    <property type="match status" value="1"/>
</dbReference>
<evidence type="ECO:0000313" key="2">
    <source>
        <dbReference type="EMBL" id="ETR69129.1"/>
    </source>
</evidence>
<feature type="domain" description="DUF58" evidence="1">
    <location>
        <begin position="42"/>
        <end position="255"/>
    </location>
</feature>
<dbReference type="CDD" id="cd00198">
    <property type="entry name" value="vWFA"/>
    <property type="match status" value="1"/>
</dbReference>
<comment type="caution">
    <text evidence="2">The sequence shown here is derived from an EMBL/GenBank/DDBJ whole genome shotgun (WGS) entry which is preliminary data.</text>
</comment>
<dbReference type="PANTHER" id="PTHR33608:SF6">
    <property type="entry name" value="BLL2464 PROTEIN"/>
    <property type="match status" value="1"/>
</dbReference>
<evidence type="ECO:0000259" key="1">
    <source>
        <dbReference type="Pfam" id="PF01882"/>
    </source>
</evidence>
<proteinExistence type="predicted"/>
<dbReference type="Proteomes" id="UP000189670">
    <property type="component" value="Unassembled WGS sequence"/>
</dbReference>
<dbReference type="Pfam" id="PF01882">
    <property type="entry name" value="DUF58"/>
    <property type="match status" value="1"/>
</dbReference>
<dbReference type="PANTHER" id="PTHR33608">
    <property type="entry name" value="BLL2464 PROTEIN"/>
    <property type="match status" value="1"/>
</dbReference>
<sequence>MLPKELYQKIQKFHFRTRFMANDLFAGQYESAFKGRGMEFAEVREYLPGDDVRDIDWNVSARFGHPYVKVFHEERELTVTLLIDLSGSNLFGTRKRFKREVIAEIAGILSFAAIRTNDKVGAILFSSEVNRYIPPAKGVAHVWRMIKEIFTYEPPSLGTNIGAAMEFLNKVIKRHSISFLISDFQMPQLDDTFEKPLRMASKKHDLTAIRVMDPSEKELPQVGRLRIQDPETGEIVAINTQDKRIRKKWHDIQHHNEVTFMQMLIKSKVDLVDVSTHMSVVEPLTAYFRQRESRR</sequence>
<dbReference type="AlphaFoldDB" id="A0A1V1P2L2"/>
<organism evidence="2 3">
    <name type="scientific">Candidatus Magnetoglobus multicellularis str. Araruama</name>
    <dbReference type="NCBI Taxonomy" id="890399"/>
    <lineage>
        <taxon>Bacteria</taxon>
        <taxon>Pseudomonadati</taxon>
        <taxon>Thermodesulfobacteriota</taxon>
        <taxon>Desulfobacteria</taxon>
        <taxon>Desulfobacterales</taxon>
        <taxon>Desulfobacteraceae</taxon>
        <taxon>Candidatus Magnetoglobus</taxon>
    </lineage>
</organism>
<protein>
    <submittedName>
        <fullName evidence="2">von Willebrand factor type A</fullName>
    </submittedName>
</protein>
<evidence type="ECO:0000313" key="3">
    <source>
        <dbReference type="Proteomes" id="UP000189670"/>
    </source>
</evidence>
<accession>A0A1V1P2L2</accession>